<dbReference type="PANTHER" id="PTHR23159">
    <property type="entry name" value="CENTROSOMAL PROTEIN 2"/>
    <property type="match status" value="1"/>
</dbReference>
<feature type="region of interest" description="Disordered" evidence="2">
    <location>
        <begin position="1"/>
        <end position="52"/>
    </location>
</feature>
<feature type="compositionally biased region" description="Low complexity" evidence="2">
    <location>
        <begin position="38"/>
        <end position="50"/>
    </location>
</feature>
<dbReference type="AlphaFoldDB" id="A0AAW1R823"/>
<keyword evidence="1" id="KW-0175">Coiled coil</keyword>
<name>A0AAW1R823_9CHLO</name>
<feature type="region of interest" description="Disordered" evidence="2">
    <location>
        <begin position="701"/>
        <end position="751"/>
    </location>
</feature>
<reference evidence="3 4" key="1">
    <citation type="journal article" date="2024" name="Nat. Commun.">
        <title>Phylogenomics reveals the evolutionary origins of lichenization in chlorophyte algae.</title>
        <authorList>
            <person name="Puginier C."/>
            <person name="Libourel C."/>
            <person name="Otte J."/>
            <person name="Skaloud P."/>
            <person name="Haon M."/>
            <person name="Grisel S."/>
            <person name="Petersen M."/>
            <person name="Berrin J.G."/>
            <person name="Delaux P.M."/>
            <person name="Dal Grande F."/>
            <person name="Keller J."/>
        </authorList>
    </citation>
    <scope>NUCLEOTIDE SEQUENCE [LARGE SCALE GENOMIC DNA]</scope>
    <source>
        <strain evidence="3 4">SAG 2043</strain>
    </source>
</reference>
<dbReference type="EMBL" id="JALJOR010000001">
    <property type="protein sequence ID" value="KAK9829718.1"/>
    <property type="molecule type" value="Genomic_DNA"/>
</dbReference>
<gene>
    <name evidence="3" type="ORF">WJX72_007514</name>
</gene>
<comment type="caution">
    <text evidence="3">The sequence shown here is derived from an EMBL/GenBank/DDBJ whole genome shotgun (WGS) entry which is preliminary data.</text>
</comment>
<feature type="compositionally biased region" description="Basic and acidic residues" evidence="2">
    <location>
        <begin position="827"/>
        <end position="839"/>
    </location>
</feature>
<feature type="region of interest" description="Disordered" evidence="2">
    <location>
        <begin position="773"/>
        <end position="839"/>
    </location>
</feature>
<dbReference type="PANTHER" id="PTHR23159:SF66">
    <property type="entry name" value="OS04G0158400 PROTEIN"/>
    <property type="match status" value="1"/>
</dbReference>
<feature type="compositionally biased region" description="Low complexity" evidence="2">
    <location>
        <begin position="315"/>
        <end position="343"/>
    </location>
</feature>
<feature type="region of interest" description="Disordered" evidence="2">
    <location>
        <begin position="281"/>
        <end position="358"/>
    </location>
</feature>
<feature type="coiled-coil region" evidence="1">
    <location>
        <begin position="253"/>
        <end position="280"/>
    </location>
</feature>
<organism evidence="3 4">
    <name type="scientific">[Myrmecia] bisecta</name>
    <dbReference type="NCBI Taxonomy" id="41462"/>
    <lineage>
        <taxon>Eukaryota</taxon>
        <taxon>Viridiplantae</taxon>
        <taxon>Chlorophyta</taxon>
        <taxon>core chlorophytes</taxon>
        <taxon>Trebouxiophyceae</taxon>
        <taxon>Trebouxiales</taxon>
        <taxon>Trebouxiaceae</taxon>
        <taxon>Myrmecia</taxon>
    </lineage>
</organism>
<evidence type="ECO:0000313" key="4">
    <source>
        <dbReference type="Proteomes" id="UP001489004"/>
    </source>
</evidence>
<accession>A0AAW1R823</accession>
<sequence>MASGEISVDSTPPKAHKAAPEPMPPTPEAIERPVVDRSPVSTSNSSSSVVEQQSILLEEIARLSDENAMLYERLETQSHPGTSSVGGGGSDSESAATSRQGSFRGVNKVLSDAHSMLTDQVASLERRILTGKAPMPPSGPRSAEASAQMRKVKQENDRLVRENGRLQHEIEQFNKVATFVTTRVAKVLVGAKRSSSFNTQLTQELKHWNRRLEQENNRLYAIIEKLQAGGNVSIANEVRQSKLSRSEDGAAIVSQLEDQNARLQEEINRLSADAAIMQSMAVRSDSTPAMRGNGQRPESRSAGKPPVQREANGHSARSLPPRPASPSQQQASAAQAKAAADAAPAEDAEPAAAVAEREAELAEAQQSAQEELSALSQELKAQEERAAQELSRLAEEAATLRKEKDTQAEELQRQLAQQQQEAAQLSADAARLQTMNAEELQRQLAQQQQEAAQLSADAARLQSKAAYLDEVQTENKGLHTKIEALSAEVASLQHKASLAEELQSEQRQLQDALQSQASENEKLEHAVGQLSVLREHNQRQEAEISSLSSRVATLQSRAAYVEELEAKNERYHAEISQLTADLAAANSKAALLEQLQEQNRALDVEVKRLQSELAAAQRRADLVNADLRVQNARLQEEIGAITADYGLLKDGNRALMEANTRANRQLAELRSAKVDGKGRVAAIFANASALGAGVQLIGTDPSSAEAAPEREALPVEASPMPLESAPPAPARDASPLPTRPGSEPESGGPKALQALDSENKMLQEMLSRLSTWTTEVRRGRSLSRASYDGTSPAPSEGRRTADHSPDGRLELGVDIPAAGLSPGGSRGGERAADKSPSRERRVMELLQNCRSAFLRLRKGPASRSGYAAAAAAASENVARQLSVGDLPQQAQSHGAISGVLQVDSWGPGSARSAPRSPRAVSPQALSPRARRAQPFTPTQTPLHASATDQVQQAFEQYVDSNDIVGFMSSLGYHNFAAGANSEDLRGLFRRALRSSHPERAASATSSLWDRQLAAASHRKLQEWYSDIIANAPMLL</sequence>
<dbReference type="Proteomes" id="UP001489004">
    <property type="component" value="Unassembled WGS sequence"/>
</dbReference>
<evidence type="ECO:0000256" key="2">
    <source>
        <dbReference type="SAM" id="MobiDB-lite"/>
    </source>
</evidence>
<proteinExistence type="predicted"/>
<feature type="compositionally biased region" description="Basic and acidic residues" evidence="2">
    <location>
        <begin position="796"/>
        <end position="811"/>
    </location>
</feature>
<keyword evidence="4" id="KW-1185">Reference proteome</keyword>
<feature type="region of interest" description="Disordered" evidence="2">
    <location>
        <begin position="131"/>
        <end position="153"/>
    </location>
</feature>
<protein>
    <submittedName>
        <fullName evidence="3">Uncharacterized protein</fullName>
    </submittedName>
</protein>
<evidence type="ECO:0000256" key="1">
    <source>
        <dbReference type="SAM" id="Coils"/>
    </source>
</evidence>
<feature type="region of interest" description="Disordered" evidence="2">
    <location>
        <begin position="77"/>
        <end position="103"/>
    </location>
</feature>
<evidence type="ECO:0000313" key="3">
    <source>
        <dbReference type="EMBL" id="KAK9829718.1"/>
    </source>
</evidence>
<feature type="region of interest" description="Disordered" evidence="2">
    <location>
        <begin position="906"/>
        <end position="943"/>
    </location>
</feature>